<organism evidence="1 2">
    <name type="scientific">Halocaridina rubra</name>
    <name type="common">Hawaiian red shrimp</name>
    <dbReference type="NCBI Taxonomy" id="373956"/>
    <lineage>
        <taxon>Eukaryota</taxon>
        <taxon>Metazoa</taxon>
        <taxon>Ecdysozoa</taxon>
        <taxon>Arthropoda</taxon>
        <taxon>Crustacea</taxon>
        <taxon>Multicrustacea</taxon>
        <taxon>Malacostraca</taxon>
        <taxon>Eumalacostraca</taxon>
        <taxon>Eucarida</taxon>
        <taxon>Decapoda</taxon>
        <taxon>Pleocyemata</taxon>
        <taxon>Caridea</taxon>
        <taxon>Atyoidea</taxon>
        <taxon>Atyidae</taxon>
        <taxon>Halocaridina</taxon>
    </lineage>
</organism>
<dbReference type="Proteomes" id="UP001381693">
    <property type="component" value="Unassembled WGS sequence"/>
</dbReference>
<comment type="caution">
    <text evidence="1">The sequence shown here is derived from an EMBL/GenBank/DDBJ whole genome shotgun (WGS) entry which is preliminary data.</text>
</comment>
<reference evidence="1 2" key="1">
    <citation type="submission" date="2023-11" db="EMBL/GenBank/DDBJ databases">
        <title>Halocaridina rubra genome assembly.</title>
        <authorList>
            <person name="Smith C."/>
        </authorList>
    </citation>
    <scope>NUCLEOTIDE SEQUENCE [LARGE SCALE GENOMIC DNA]</scope>
    <source>
        <strain evidence="1">EP-1</strain>
        <tissue evidence="1">Whole</tissue>
    </source>
</reference>
<accession>A0AAN9ADJ5</accession>
<dbReference type="AlphaFoldDB" id="A0AAN9ADJ5"/>
<protein>
    <submittedName>
        <fullName evidence="1">Uncharacterized protein</fullName>
    </submittedName>
</protein>
<evidence type="ECO:0000313" key="1">
    <source>
        <dbReference type="EMBL" id="KAK7082240.1"/>
    </source>
</evidence>
<name>A0AAN9ADJ5_HALRR</name>
<evidence type="ECO:0000313" key="2">
    <source>
        <dbReference type="Proteomes" id="UP001381693"/>
    </source>
</evidence>
<keyword evidence="2" id="KW-1185">Reference proteome</keyword>
<gene>
    <name evidence="1" type="ORF">SK128_016513</name>
</gene>
<sequence>MNTSKSYCDIRQYMELRVLVAILGLCRYAYCPLYHAQILIATLRTLLPLPRSFTPLSGPLYHSFKSSNDSRYPAFIVNASIMQTTLFRKIVEIRGADLAYE</sequence>
<proteinExistence type="predicted"/>
<dbReference type="EMBL" id="JAXCGZ010004119">
    <property type="protein sequence ID" value="KAK7082240.1"/>
    <property type="molecule type" value="Genomic_DNA"/>
</dbReference>